<dbReference type="Proteomes" id="UP000007797">
    <property type="component" value="Unassembled WGS sequence"/>
</dbReference>
<protein>
    <recommendedName>
        <fullName evidence="2">Myb-like domain-containing protein</fullName>
    </recommendedName>
</protein>
<dbReference type="Gene3D" id="1.10.10.60">
    <property type="entry name" value="Homeodomain-like"/>
    <property type="match status" value="1"/>
</dbReference>
<dbReference type="PROSITE" id="PS50090">
    <property type="entry name" value="MYB_LIKE"/>
    <property type="match status" value="1"/>
</dbReference>
<accession>F4PSW4</accession>
<feature type="compositionally biased region" description="Low complexity" evidence="1">
    <location>
        <begin position="685"/>
        <end position="702"/>
    </location>
</feature>
<dbReference type="STRING" id="1054147.F4PSW4"/>
<dbReference type="AlphaFoldDB" id="F4PSW4"/>
<dbReference type="EMBL" id="GL883010">
    <property type="protein sequence ID" value="EGG20753.1"/>
    <property type="molecule type" value="Genomic_DNA"/>
</dbReference>
<reference evidence="4" key="1">
    <citation type="journal article" date="2011" name="Genome Res.">
        <title>Phylogeny-wide analysis of social amoeba genomes highlights ancient origins for complex intercellular communication.</title>
        <authorList>
            <person name="Heidel A.J."/>
            <person name="Lawal H.M."/>
            <person name="Felder M."/>
            <person name="Schilde C."/>
            <person name="Helps N.R."/>
            <person name="Tunggal B."/>
            <person name="Rivero F."/>
            <person name="John U."/>
            <person name="Schleicher M."/>
            <person name="Eichinger L."/>
            <person name="Platzer M."/>
            <person name="Noegel A.A."/>
            <person name="Schaap P."/>
            <person name="Gloeckner G."/>
        </authorList>
    </citation>
    <scope>NUCLEOTIDE SEQUENCE [LARGE SCALE GENOMIC DNA]</scope>
    <source>
        <strain evidence="4">SH3</strain>
    </source>
</reference>
<name>F4PSW4_CACFS</name>
<dbReference type="InterPro" id="IPR001005">
    <property type="entry name" value="SANT/Myb"/>
</dbReference>
<proteinExistence type="predicted"/>
<feature type="region of interest" description="Disordered" evidence="1">
    <location>
        <begin position="92"/>
        <end position="113"/>
    </location>
</feature>
<feature type="compositionally biased region" description="Low complexity" evidence="1">
    <location>
        <begin position="627"/>
        <end position="637"/>
    </location>
</feature>
<dbReference type="RefSeq" id="XP_004358603.1">
    <property type="nucleotide sequence ID" value="XM_004358546.1"/>
</dbReference>
<feature type="region of interest" description="Disordered" evidence="1">
    <location>
        <begin position="627"/>
        <end position="710"/>
    </location>
</feature>
<evidence type="ECO:0000256" key="1">
    <source>
        <dbReference type="SAM" id="MobiDB-lite"/>
    </source>
</evidence>
<dbReference type="CDD" id="cd00167">
    <property type="entry name" value="SANT"/>
    <property type="match status" value="1"/>
</dbReference>
<dbReference type="GeneID" id="14873898"/>
<feature type="compositionally biased region" description="Polar residues" evidence="1">
    <location>
        <begin position="650"/>
        <end position="662"/>
    </location>
</feature>
<gene>
    <name evidence="3" type="ORF">DFA_00616</name>
</gene>
<organism evidence="3 4">
    <name type="scientific">Cavenderia fasciculata</name>
    <name type="common">Slime mold</name>
    <name type="synonym">Dictyostelium fasciculatum</name>
    <dbReference type="NCBI Taxonomy" id="261658"/>
    <lineage>
        <taxon>Eukaryota</taxon>
        <taxon>Amoebozoa</taxon>
        <taxon>Evosea</taxon>
        <taxon>Eumycetozoa</taxon>
        <taxon>Dictyostelia</taxon>
        <taxon>Acytosteliales</taxon>
        <taxon>Cavenderiaceae</taxon>
        <taxon>Cavenderia</taxon>
    </lineage>
</organism>
<sequence length="805" mass="89084">MTSMLFDLKTINNNNNTSNNNNSSTGTGVWTKKEHTEFYQYVTKYGVPTDGWKVVLTKTKSLKLKTEQQLQAYFIHYLARCNHYLGDMNNTKLKPKDATTTTSTTTTTTTTTTTNTSTATTSIIVASSSNANDIPITLASAKKFVVRVGFFKDLYKCLKVENNVVIAMGVSRAYSNLWTPGENDIALLRGLAKHGYASYQEIMSDPTLPFYKIYQDKVASSSTPPAAEDILEVLGYSKYEMASRIVKLVTAILDPLNHSRPKTITIDPSTIPATTSIKDILGDRNKQIVYHVQLLSYAHKKGKLSKELFIKHLTMLYGSTQATKYYDTVVAAPMSSIPVVTYENGPIEYVLARTPHYRRLIMAAIQHQQLANHCRKLGQLYTSLLIGKPKLTEHLVMLFGEDKGRMHANILTTGVARDKAGAEVTAKDVQPTLSNTPRFRDLLNNKFKQQEPIKELYFEPLVSGIPNYIEKTTAVDLEMYEDSVIRHINLLAHGLVHNLVTRMTLTEHLEEIFGYDTDVVKYYMRVISAYPSSRCSPPSQLDVSQALERKYYISKFVSLLRIYGKTKLPAQDPVVGQQPLKKLAPTAKPLAKPGAKPVAKPSATIVAKPVATTVAKPVAITPLTVTPLTSTSTSTTPPSSPSFHIGRPAGQSSPQSSPLQRVSSPPLIQPAASQSSPQSSPPLIQPAAAGQSSPPVQPSQPQTKVSMSSVPELTEVSNHLKILLFMHHYNKIDATILLNHFSMIFPFTAQQKLSAMQKQAVKFPPLPPNFNVQHYLSLTPTMATKYRNHVIAQRQQLAQQSPTPK</sequence>
<evidence type="ECO:0000313" key="3">
    <source>
        <dbReference type="EMBL" id="EGG20753.1"/>
    </source>
</evidence>
<keyword evidence="4" id="KW-1185">Reference proteome</keyword>
<evidence type="ECO:0000259" key="2">
    <source>
        <dbReference type="PROSITE" id="PS50090"/>
    </source>
</evidence>
<feature type="compositionally biased region" description="Low complexity" evidence="1">
    <location>
        <begin position="98"/>
        <end position="113"/>
    </location>
</feature>
<feature type="domain" description="Myb-like" evidence="2">
    <location>
        <begin position="22"/>
        <end position="78"/>
    </location>
</feature>
<dbReference type="KEGG" id="dfa:DFA_00616"/>
<evidence type="ECO:0000313" key="4">
    <source>
        <dbReference type="Proteomes" id="UP000007797"/>
    </source>
</evidence>
<feature type="compositionally biased region" description="Low complexity" evidence="1">
    <location>
        <begin position="663"/>
        <end position="678"/>
    </location>
</feature>